<dbReference type="Proteomes" id="UP001235840">
    <property type="component" value="Unassembled WGS sequence"/>
</dbReference>
<keyword evidence="2" id="KW-1185">Reference proteome</keyword>
<sequence>MIYLKLTFVYSKSAFCMVPNCRSLMVTRISNITKCSTTYLTLPKSFINVLSVLHLIEHLSEEK</sequence>
<accession>A0ABT9W3Z4</accession>
<organism evidence="1 2">
    <name type="scientific">Caldalkalibacillus horti</name>
    <dbReference type="NCBI Taxonomy" id="77523"/>
    <lineage>
        <taxon>Bacteria</taxon>
        <taxon>Bacillati</taxon>
        <taxon>Bacillota</taxon>
        <taxon>Bacilli</taxon>
        <taxon>Bacillales</taxon>
        <taxon>Bacillaceae</taxon>
        <taxon>Caldalkalibacillus</taxon>
    </lineage>
</organism>
<gene>
    <name evidence="1" type="ORF">J2S11_003769</name>
</gene>
<dbReference type="EMBL" id="JAUSTY010000020">
    <property type="protein sequence ID" value="MDQ0167840.1"/>
    <property type="molecule type" value="Genomic_DNA"/>
</dbReference>
<evidence type="ECO:0000313" key="2">
    <source>
        <dbReference type="Proteomes" id="UP001235840"/>
    </source>
</evidence>
<proteinExistence type="predicted"/>
<protein>
    <submittedName>
        <fullName evidence="1">Uncharacterized protein</fullName>
    </submittedName>
</protein>
<reference evidence="1 2" key="1">
    <citation type="submission" date="2023-07" db="EMBL/GenBank/DDBJ databases">
        <title>Genomic Encyclopedia of Type Strains, Phase IV (KMG-IV): sequencing the most valuable type-strain genomes for metagenomic binning, comparative biology and taxonomic classification.</title>
        <authorList>
            <person name="Goeker M."/>
        </authorList>
    </citation>
    <scope>NUCLEOTIDE SEQUENCE [LARGE SCALE GENOMIC DNA]</scope>
    <source>
        <strain evidence="1 2">DSM 12751</strain>
    </source>
</reference>
<name>A0ABT9W3Z4_9BACI</name>
<comment type="caution">
    <text evidence="1">The sequence shown here is derived from an EMBL/GenBank/DDBJ whole genome shotgun (WGS) entry which is preliminary data.</text>
</comment>
<evidence type="ECO:0000313" key="1">
    <source>
        <dbReference type="EMBL" id="MDQ0167840.1"/>
    </source>
</evidence>